<organism evidence="2 3">
    <name type="scientific">Lutispora saccharofermentans</name>
    <dbReference type="NCBI Taxonomy" id="3024236"/>
    <lineage>
        <taxon>Bacteria</taxon>
        <taxon>Bacillati</taxon>
        <taxon>Bacillota</taxon>
        <taxon>Clostridia</taxon>
        <taxon>Lutisporales</taxon>
        <taxon>Lutisporaceae</taxon>
        <taxon>Lutispora</taxon>
    </lineage>
</organism>
<dbReference type="InterPro" id="IPR027417">
    <property type="entry name" value="P-loop_NTPase"/>
</dbReference>
<reference evidence="2 3" key="1">
    <citation type="submission" date="2021-10" db="EMBL/GenBank/DDBJ databases">
        <title>Lutispora strain m25 sp. nov., a thermophilic, non-spore-forming bacterium isolated from a lab-scale methanogenic bioreactor digesting anaerobic sludge.</title>
        <authorList>
            <person name="El Houari A."/>
            <person name="Mcdonald J."/>
        </authorList>
    </citation>
    <scope>NUCLEOTIDE SEQUENCE [LARGE SCALE GENOMIC DNA]</scope>
    <source>
        <strain evidence="3">m25</strain>
    </source>
</reference>
<accession>A0ABT1NDG7</accession>
<sequence length="192" mass="22334">MAQEGIYSEAISAIDELLKEGKEVIVAIDGNSGSGKSTFAARLGSLYDCNIFHMDDFFLSPDQKTEERMRETGGNVDYIRFKYEVLDKLKKNYRFKYQIYDCSLGILTDYINVCPKKLNIVEGVYSMHPTLCDAYDLKIFLGIDAETQRRRILERSGEHMLRRFLDEWIPLENKYFSDMNIVQKCDLIFTSR</sequence>
<comment type="caution">
    <text evidence="2">The sequence shown here is derived from an EMBL/GenBank/DDBJ whole genome shotgun (WGS) entry which is preliminary data.</text>
</comment>
<dbReference type="Proteomes" id="UP001651880">
    <property type="component" value="Unassembled WGS sequence"/>
</dbReference>
<protein>
    <submittedName>
        <fullName evidence="2">Uridine kinase</fullName>
    </submittedName>
</protein>
<evidence type="ECO:0000259" key="1">
    <source>
        <dbReference type="Pfam" id="PF00485"/>
    </source>
</evidence>
<dbReference type="RefSeq" id="WP_255226809.1">
    <property type="nucleotide sequence ID" value="NZ_JAJEKE010000004.1"/>
</dbReference>
<keyword evidence="2" id="KW-0808">Transferase</keyword>
<feature type="domain" description="Phosphoribulokinase/uridine kinase" evidence="1">
    <location>
        <begin position="25"/>
        <end position="155"/>
    </location>
</feature>
<name>A0ABT1NDG7_9FIRM</name>
<keyword evidence="3" id="KW-1185">Reference proteome</keyword>
<evidence type="ECO:0000313" key="3">
    <source>
        <dbReference type="Proteomes" id="UP001651880"/>
    </source>
</evidence>
<dbReference type="Pfam" id="PF00485">
    <property type="entry name" value="PRK"/>
    <property type="match status" value="1"/>
</dbReference>
<dbReference type="GO" id="GO:0016301">
    <property type="term" value="F:kinase activity"/>
    <property type="evidence" value="ECO:0007669"/>
    <property type="project" value="UniProtKB-KW"/>
</dbReference>
<dbReference type="InterPro" id="IPR006083">
    <property type="entry name" value="PRK/URK"/>
</dbReference>
<dbReference type="PANTHER" id="PTHR10285">
    <property type="entry name" value="URIDINE KINASE"/>
    <property type="match status" value="1"/>
</dbReference>
<dbReference type="EMBL" id="JAJEKE010000004">
    <property type="protein sequence ID" value="MCQ1529292.1"/>
    <property type="molecule type" value="Genomic_DNA"/>
</dbReference>
<gene>
    <name evidence="2" type="ORF">LJD61_06970</name>
</gene>
<evidence type="ECO:0000313" key="2">
    <source>
        <dbReference type="EMBL" id="MCQ1529292.1"/>
    </source>
</evidence>
<dbReference type="Gene3D" id="3.40.50.300">
    <property type="entry name" value="P-loop containing nucleotide triphosphate hydrolases"/>
    <property type="match status" value="1"/>
</dbReference>
<keyword evidence="2" id="KW-0418">Kinase</keyword>
<dbReference type="SUPFAM" id="SSF52540">
    <property type="entry name" value="P-loop containing nucleoside triphosphate hydrolases"/>
    <property type="match status" value="1"/>
</dbReference>
<proteinExistence type="predicted"/>